<reference evidence="1 2" key="1">
    <citation type="journal article" date="2019" name="Plant Biotechnol. J.">
        <title>The red bayberry genome and genetic basis of sex determination.</title>
        <authorList>
            <person name="Jia H.M."/>
            <person name="Jia H.J."/>
            <person name="Cai Q.L."/>
            <person name="Wang Y."/>
            <person name="Zhao H.B."/>
            <person name="Yang W.F."/>
            <person name="Wang G.Y."/>
            <person name="Li Y.H."/>
            <person name="Zhan D.L."/>
            <person name="Shen Y.T."/>
            <person name="Niu Q.F."/>
            <person name="Chang L."/>
            <person name="Qiu J."/>
            <person name="Zhao L."/>
            <person name="Xie H.B."/>
            <person name="Fu W.Y."/>
            <person name="Jin J."/>
            <person name="Li X.W."/>
            <person name="Jiao Y."/>
            <person name="Zhou C.C."/>
            <person name="Tu T."/>
            <person name="Chai C.Y."/>
            <person name="Gao J.L."/>
            <person name="Fan L.J."/>
            <person name="van de Weg E."/>
            <person name="Wang J.Y."/>
            <person name="Gao Z.S."/>
        </authorList>
    </citation>
    <scope>NUCLEOTIDE SEQUENCE [LARGE SCALE GENOMIC DNA]</scope>
    <source>
        <tissue evidence="1">Leaves</tissue>
    </source>
</reference>
<proteinExistence type="predicted"/>
<name>A0A6A1VKA0_9ROSI</name>
<comment type="caution">
    <text evidence="1">The sequence shown here is derived from an EMBL/GenBank/DDBJ whole genome shotgun (WGS) entry which is preliminary data.</text>
</comment>
<accession>A0A6A1VKA0</accession>
<protein>
    <submittedName>
        <fullName evidence="1">Uncharacterized protein</fullName>
    </submittedName>
</protein>
<organism evidence="1 2">
    <name type="scientific">Morella rubra</name>
    <name type="common">Chinese bayberry</name>
    <dbReference type="NCBI Taxonomy" id="262757"/>
    <lineage>
        <taxon>Eukaryota</taxon>
        <taxon>Viridiplantae</taxon>
        <taxon>Streptophyta</taxon>
        <taxon>Embryophyta</taxon>
        <taxon>Tracheophyta</taxon>
        <taxon>Spermatophyta</taxon>
        <taxon>Magnoliopsida</taxon>
        <taxon>eudicotyledons</taxon>
        <taxon>Gunneridae</taxon>
        <taxon>Pentapetalae</taxon>
        <taxon>rosids</taxon>
        <taxon>fabids</taxon>
        <taxon>Fagales</taxon>
        <taxon>Myricaceae</taxon>
        <taxon>Morella</taxon>
    </lineage>
</organism>
<keyword evidence="2" id="KW-1185">Reference proteome</keyword>
<dbReference type="AlphaFoldDB" id="A0A6A1VKA0"/>
<sequence>MERNHPSRFLFKSLGILERRKYKVNLFAARTRSGGKTAKTIPPPYAAFRTIPQLAGPQTPVTEVASQPTVIVTKQTKSTPTSASQPLSLIGSRLHRRFARLVVGRKSGSSSSHGDQKEDPIVVEHIAGDDKVTHEPTPQLGRVSWGTPQTLWAQFESGFIANQNKSGASSSRVVVPTIDQAIKRIEGKMKRSNDDKHT</sequence>
<gene>
    <name evidence="1" type="ORF">CJ030_MR5G021752</name>
</gene>
<dbReference type="EMBL" id="RXIC02000023">
    <property type="protein sequence ID" value="KAB1213174.1"/>
    <property type="molecule type" value="Genomic_DNA"/>
</dbReference>
<evidence type="ECO:0000313" key="2">
    <source>
        <dbReference type="Proteomes" id="UP000516437"/>
    </source>
</evidence>
<dbReference type="Proteomes" id="UP000516437">
    <property type="component" value="Chromosome 5"/>
</dbReference>
<evidence type="ECO:0000313" key="1">
    <source>
        <dbReference type="EMBL" id="KAB1213174.1"/>
    </source>
</evidence>